<feature type="transmembrane region" description="Helical" evidence="5">
    <location>
        <begin position="381"/>
        <end position="402"/>
    </location>
</feature>
<evidence type="ECO:0000313" key="7">
    <source>
        <dbReference type="Proteomes" id="UP000069940"/>
    </source>
</evidence>
<feature type="transmembrane region" description="Helical" evidence="5">
    <location>
        <begin position="270"/>
        <end position="289"/>
    </location>
</feature>
<accession>A0ABM1Y6V1</accession>
<protein>
    <recommendedName>
        <fullName evidence="8">Major facilitator superfamily (MFS) profile domain-containing protein</fullName>
    </recommendedName>
</protein>
<proteinExistence type="predicted"/>
<dbReference type="SUPFAM" id="SSF103473">
    <property type="entry name" value="MFS general substrate transporter"/>
    <property type="match status" value="1"/>
</dbReference>
<feature type="transmembrane region" description="Helical" evidence="5">
    <location>
        <begin position="234"/>
        <end position="258"/>
    </location>
</feature>
<keyword evidence="2 5" id="KW-0812">Transmembrane</keyword>
<evidence type="ECO:0000256" key="3">
    <source>
        <dbReference type="ARBA" id="ARBA00022989"/>
    </source>
</evidence>
<reference evidence="7" key="1">
    <citation type="journal article" date="2015" name="Proc. Natl. Acad. Sci. U.S.A.">
        <title>Genome sequence of the Asian Tiger mosquito, Aedes albopictus, reveals insights into its biology, genetics, and evolution.</title>
        <authorList>
            <person name="Chen X.G."/>
            <person name="Jiang X."/>
            <person name="Gu J."/>
            <person name="Xu M."/>
            <person name="Wu Y."/>
            <person name="Deng Y."/>
            <person name="Zhang C."/>
            <person name="Bonizzoni M."/>
            <person name="Dermauw W."/>
            <person name="Vontas J."/>
            <person name="Armbruster P."/>
            <person name="Huang X."/>
            <person name="Yang Y."/>
            <person name="Zhang H."/>
            <person name="He W."/>
            <person name="Peng H."/>
            <person name="Liu Y."/>
            <person name="Wu K."/>
            <person name="Chen J."/>
            <person name="Lirakis M."/>
            <person name="Topalis P."/>
            <person name="Van Leeuwen T."/>
            <person name="Hall A.B."/>
            <person name="Jiang X."/>
            <person name="Thorpe C."/>
            <person name="Mueller R.L."/>
            <person name="Sun C."/>
            <person name="Waterhouse R.M."/>
            <person name="Yan G."/>
            <person name="Tu Z.J."/>
            <person name="Fang X."/>
            <person name="James A.A."/>
        </authorList>
    </citation>
    <scope>NUCLEOTIDE SEQUENCE [LARGE SCALE GENOMIC DNA]</scope>
    <source>
        <strain evidence="7">Foshan</strain>
    </source>
</reference>
<feature type="transmembrane region" description="Helical" evidence="5">
    <location>
        <begin position="209"/>
        <end position="228"/>
    </location>
</feature>
<feature type="transmembrane region" description="Helical" evidence="5">
    <location>
        <begin position="467"/>
        <end position="489"/>
    </location>
</feature>
<evidence type="ECO:0000313" key="6">
    <source>
        <dbReference type="EnsemblMetazoa" id="AALFPA23_006320.P8200"/>
    </source>
</evidence>
<dbReference type="Pfam" id="PF00083">
    <property type="entry name" value="Sugar_tr"/>
    <property type="match status" value="1"/>
</dbReference>
<dbReference type="InterPro" id="IPR036259">
    <property type="entry name" value="MFS_trans_sf"/>
</dbReference>
<evidence type="ECO:0008006" key="8">
    <source>
        <dbReference type="Google" id="ProtNLM"/>
    </source>
</evidence>
<evidence type="ECO:0000256" key="2">
    <source>
        <dbReference type="ARBA" id="ARBA00022692"/>
    </source>
</evidence>
<feature type="transmembrane region" description="Helical" evidence="5">
    <location>
        <begin position="295"/>
        <end position="312"/>
    </location>
</feature>
<dbReference type="Gene3D" id="1.20.1250.20">
    <property type="entry name" value="MFS general substrate transporter like domains"/>
    <property type="match status" value="1"/>
</dbReference>
<dbReference type="RefSeq" id="XP_062702196.1">
    <property type="nucleotide sequence ID" value="XM_062846212.1"/>
</dbReference>
<dbReference type="EnsemblMetazoa" id="AALFPA23_006320.R8200">
    <property type="protein sequence ID" value="AALFPA23_006320.P8200"/>
    <property type="gene ID" value="AALFPA23_006320"/>
</dbReference>
<dbReference type="GeneID" id="134285460"/>
<feature type="transmembrane region" description="Helical" evidence="5">
    <location>
        <begin position="61"/>
        <end position="84"/>
    </location>
</feature>
<evidence type="ECO:0000256" key="4">
    <source>
        <dbReference type="ARBA" id="ARBA00023136"/>
    </source>
</evidence>
<dbReference type="Proteomes" id="UP000069940">
    <property type="component" value="Unassembled WGS sequence"/>
</dbReference>
<reference evidence="6" key="2">
    <citation type="submission" date="2025-05" db="UniProtKB">
        <authorList>
            <consortium name="EnsemblMetazoa"/>
        </authorList>
    </citation>
    <scope>IDENTIFICATION</scope>
    <source>
        <strain evidence="6">Foshan</strain>
    </source>
</reference>
<evidence type="ECO:0000256" key="1">
    <source>
        <dbReference type="ARBA" id="ARBA00004141"/>
    </source>
</evidence>
<dbReference type="InterPro" id="IPR005828">
    <property type="entry name" value="MFS_sugar_transport-like"/>
</dbReference>
<dbReference type="PANTHER" id="PTHR24064">
    <property type="entry name" value="SOLUTE CARRIER FAMILY 22 MEMBER"/>
    <property type="match status" value="1"/>
</dbReference>
<keyword evidence="7" id="KW-1185">Reference proteome</keyword>
<keyword evidence="4 5" id="KW-0472">Membrane</keyword>
<feature type="transmembrane region" description="Helical" evidence="5">
    <location>
        <begin position="501"/>
        <end position="523"/>
    </location>
</feature>
<evidence type="ECO:0000256" key="5">
    <source>
        <dbReference type="SAM" id="Phobius"/>
    </source>
</evidence>
<comment type="subcellular location">
    <subcellularLocation>
        <location evidence="1">Membrane</location>
        <topology evidence="1">Multi-pass membrane protein</topology>
    </subcellularLocation>
</comment>
<organism evidence="6 7">
    <name type="scientific">Aedes albopictus</name>
    <name type="common">Asian tiger mosquito</name>
    <name type="synonym">Stegomyia albopicta</name>
    <dbReference type="NCBI Taxonomy" id="7160"/>
    <lineage>
        <taxon>Eukaryota</taxon>
        <taxon>Metazoa</taxon>
        <taxon>Ecdysozoa</taxon>
        <taxon>Arthropoda</taxon>
        <taxon>Hexapoda</taxon>
        <taxon>Insecta</taxon>
        <taxon>Pterygota</taxon>
        <taxon>Neoptera</taxon>
        <taxon>Endopterygota</taxon>
        <taxon>Diptera</taxon>
        <taxon>Nematocera</taxon>
        <taxon>Culicoidea</taxon>
        <taxon>Culicidae</taxon>
        <taxon>Culicinae</taxon>
        <taxon>Aedini</taxon>
        <taxon>Aedes</taxon>
        <taxon>Stegomyia</taxon>
    </lineage>
</organism>
<keyword evidence="3 5" id="KW-1133">Transmembrane helix</keyword>
<name>A0ABM1Y6V1_AEDAL</name>
<feature type="transmembrane region" description="Helical" evidence="5">
    <location>
        <begin position="444"/>
        <end position="461"/>
    </location>
</feature>
<sequence length="604" mass="68564">MFERSGTQFPIGSVSIKCLDKAVAHKASEQRVMATQDNDAAFDRIMESVGDDGPFQKRYNLIFNVIGVMFFAMTVVNILVILTVPEHNCSVPGNEQHNVSGIERWKNLTLPRALNSRGELSFSSCTMYNISKYPTETSTSEWRFEENDTIPCIYGYEYDRQYFDLIPITEENWVCDKELHATNIFAFIRFAEVSGTFVLGQLGDRIGRLPVYLISIGAATFGRAMAVLAAPHYWLFAALAFVGSFASNTGFQSPLIVAMEISKDENRAALSLWQLFGWTVGVCVTPLILWWNRNWIWFMLITSVPCLLFYCFPQYSIESPRWLASQGRYQACIRQLKKIAKVNGMSFNLTEEELKERIPQKEIEKTFGIASLFSGWHMTKLTTLLLICWICNTIPTFTLFLMSMQMGGNPFLNLFWQGAVELPAYFCGQVLCDRIGRRLTNSGAYLGSAVFCIPVVLIIHQSGNEQYVTVFAVIVKFFVCVTYFALYLQSFEVYPTSLRQTGTSFGIIISNVFGALGPYIVYLGTNFDIRLPFVAMGLIGMAGFLTSIYLPETLYQKLPDTLEEGRRFGKDQTFWSLPRKPKELCTEMQYKLSQYEAITESQTE</sequence>
<feature type="transmembrane region" description="Helical" evidence="5">
    <location>
        <begin position="529"/>
        <end position="550"/>
    </location>
</feature>